<proteinExistence type="predicted"/>
<dbReference type="Proteomes" id="UP000663845">
    <property type="component" value="Unassembled WGS sequence"/>
</dbReference>
<feature type="domain" description="PBZ-type" evidence="3">
    <location>
        <begin position="325"/>
        <end position="350"/>
    </location>
</feature>
<dbReference type="InterPro" id="IPR039253">
    <property type="entry name" value="APLF"/>
</dbReference>
<dbReference type="InterPro" id="IPR000253">
    <property type="entry name" value="FHA_dom"/>
</dbReference>
<dbReference type="InterPro" id="IPR019406">
    <property type="entry name" value="APLF_PBZ"/>
</dbReference>
<gene>
    <name evidence="4" type="ORF">JYZ213_LOCUS32278</name>
    <name evidence="5" type="ORF">OXD698_LOCUS18399</name>
</gene>
<feature type="compositionally biased region" description="Acidic residues" evidence="1">
    <location>
        <begin position="368"/>
        <end position="378"/>
    </location>
</feature>
<dbReference type="InterPro" id="IPR008984">
    <property type="entry name" value="SMAD_FHA_dom_sf"/>
</dbReference>
<name>A0A815DMT5_9BILA</name>
<dbReference type="GO" id="GO:0008408">
    <property type="term" value="F:3'-5' exonuclease activity"/>
    <property type="evidence" value="ECO:0007669"/>
    <property type="project" value="InterPro"/>
</dbReference>
<dbReference type="GO" id="GO:0003906">
    <property type="term" value="F:DNA-(apurinic or apyrimidinic site) endonuclease activity"/>
    <property type="evidence" value="ECO:0007669"/>
    <property type="project" value="InterPro"/>
</dbReference>
<dbReference type="PANTHER" id="PTHR21315:SF2">
    <property type="entry name" value="APRATAXIN AND PNK-LIKE FACTOR"/>
    <property type="match status" value="1"/>
</dbReference>
<evidence type="ECO:0000313" key="5">
    <source>
        <dbReference type="EMBL" id="CAF3803479.1"/>
    </source>
</evidence>
<dbReference type="EMBL" id="CAJOAZ010001358">
    <property type="protein sequence ID" value="CAF3803479.1"/>
    <property type="molecule type" value="Genomic_DNA"/>
</dbReference>
<feature type="compositionally biased region" description="Polar residues" evidence="1">
    <location>
        <begin position="133"/>
        <end position="147"/>
    </location>
</feature>
<dbReference type="PANTHER" id="PTHR21315">
    <property type="entry name" value="APRATAXIN AND PNK-LIKE FACTOR-RELATED"/>
    <property type="match status" value="1"/>
</dbReference>
<evidence type="ECO:0000259" key="3">
    <source>
        <dbReference type="Pfam" id="PF10283"/>
    </source>
</evidence>
<feature type="domain" description="FHA" evidence="2">
    <location>
        <begin position="23"/>
        <end position="90"/>
    </location>
</feature>
<dbReference type="Proteomes" id="UP000663844">
    <property type="component" value="Unassembled WGS sequence"/>
</dbReference>
<feature type="compositionally biased region" description="Low complexity" evidence="1">
    <location>
        <begin position="219"/>
        <end position="235"/>
    </location>
</feature>
<dbReference type="Pfam" id="PF10283">
    <property type="entry name" value="zf-CCHH"/>
    <property type="match status" value="2"/>
</dbReference>
<comment type="caution">
    <text evidence="4">The sequence shown here is derived from an EMBL/GenBank/DDBJ whole genome shotgun (WGS) entry which is preliminary data.</text>
</comment>
<dbReference type="GO" id="GO:0035861">
    <property type="term" value="C:site of double-strand break"/>
    <property type="evidence" value="ECO:0007669"/>
    <property type="project" value="TreeGrafter"/>
</dbReference>
<organism evidence="4 6">
    <name type="scientific">Adineta steineri</name>
    <dbReference type="NCBI Taxonomy" id="433720"/>
    <lineage>
        <taxon>Eukaryota</taxon>
        <taxon>Metazoa</taxon>
        <taxon>Spiralia</taxon>
        <taxon>Gnathifera</taxon>
        <taxon>Rotifera</taxon>
        <taxon>Eurotatoria</taxon>
        <taxon>Bdelloidea</taxon>
        <taxon>Adinetida</taxon>
        <taxon>Adinetidae</taxon>
        <taxon>Adineta</taxon>
    </lineage>
</organism>
<reference evidence="4" key="1">
    <citation type="submission" date="2021-02" db="EMBL/GenBank/DDBJ databases">
        <authorList>
            <person name="Nowell W R."/>
        </authorList>
    </citation>
    <scope>NUCLEOTIDE SEQUENCE</scope>
</reference>
<dbReference type="Gene3D" id="2.60.200.20">
    <property type="match status" value="1"/>
</dbReference>
<feature type="domain" description="PBZ-type" evidence="3">
    <location>
        <begin position="286"/>
        <end position="311"/>
    </location>
</feature>
<sequence length="474" mass="53936">MSIVELIPIEKGNCLILDETTVTTIGRTPNIGCLDKKISRNHAELYIKSDGTVWIKPIHHNPTFYRTKENQLITLTKDQEFQLNDNDEIGLLPNEYFYRISIKPKDEEEEEEKREDSSTISKSPIHEEESSLVKDSSVNENKSSPTKESPVKENGSSSPVHEDELSSIENHNERTTPLKHSNMEPEGGVILHTSRALPVWMSTRSVPEPKNAKGRGKSKTVPTPTKTTPTPSPSKYRTYIGREKLSEITYDDDDDEKSNDVPSTTTVTSTDQNNQTSSVIAKPVKRERCPYGKFCYRKNPAHRQEAIHPGDPDWDNKENDTDNTKPECPYGSDCYRKNPDHFNEYSHNKKRSSVNMSKQRTSKRKGSDEEEDDDDDGLPNEYDYNDSFIDDDNLAESTRIDRADSSQKDPDNDWKPRRKARHSDDDDGSNSTDKSEIDLLNEEAAEFVQGSSVHDQRPAKKKARVHMSDDDDDD</sequence>
<dbReference type="SUPFAM" id="SSF49879">
    <property type="entry name" value="SMAD/FHA domain"/>
    <property type="match status" value="1"/>
</dbReference>
<evidence type="ECO:0000313" key="4">
    <source>
        <dbReference type="EMBL" id="CAF1300359.1"/>
    </source>
</evidence>
<dbReference type="EMBL" id="CAJNOG010000570">
    <property type="protein sequence ID" value="CAF1300359.1"/>
    <property type="molecule type" value="Genomic_DNA"/>
</dbReference>
<dbReference type="GO" id="GO:0005634">
    <property type="term" value="C:nucleus"/>
    <property type="evidence" value="ECO:0007669"/>
    <property type="project" value="TreeGrafter"/>
</dbReference>
<protein>
    <recommendedName>
        <fullName evidence="7">Aprataxin and PNK-like factor</fullName>
    </recommendedName>
</protein>
<evidence type="ECO:0000313" key="6">
    <source>
        <dbReference type="Proteomes" id="UP000663845"/>
    </source>
</evidence>
<feature type="compositionally biased region" description="Basic and acidic residues" evidence="1">
    <location>
        <begin position="398"/>
        <end position="415"/>
    </location>
</feature>
<feature type="region of interest" description="Disordered" evidence="1">
    <location>
        <begin position="296"/>
        <end position="474"/>
    </location>
</feature>
<evidence type="ECO:0008006" key="7">
    <source>
        <dbReference type="Google" id="ProtNLM"/>
    </source>
</evidence>
<dbReference type="GO" id="GO:0006302">
    <property type="term" value="P:double-strand break repair"/>
    <property type="evidence" value="ECO:0007669"/>
    <property type="project" value="InterPro"/>
</dbReference>
<feature type="region of interest" description="Disordered" evidence="1">
    <location>
        <begin position="104"/>
        <end position="284"/>
    </location>
</feature>
<evidence type="ECO:0000259" key="2">
    <source>
        <dbReference type="Pfam" id="PF00498"/>
    </source>
</evidence>
<feature type="compositionally biased region" description="Basic and acidic residues" evidence="1">
    <location>
        <begin position="160"/>
        <end position="176"/>
    </location>
</feature>
<feature type="compositionally biased region" description="Basic and acidic residues" evidence="1">
    <location>
        <begin position="302"/>
        <end position="325"/>
    </location>
</feature>
<evidence type="ECO:0000256" key="1">
    <source>
        <dbReference type="SAM" id="MobiDB-lite"/>
    </source>
</evidence>
<accession>A0A815DMT5</accession>
<dbReference type="Pfam" id="PF00498">
    <property type="entry name" value="FHA"/>
    <property type="match status" value="1"/>
</dbReference>
<feature type="compositionally biased region" description="Low complexity" evidence="1">
    <location>
        <begin position="260"/>
        <end position="279"/>
    </location>
</feature>
<dbReference type="AlphaFoldDB" id="A0A815DMT5"/>
<feature type="compositionally biased region" description="Basic and acidic residues" evidence="1">
    <location>
        <begin position="334"/>
        <end position="347"/>
    </location>
</feature>